<keyword evidence="1" id="KW-0812">Transmembrane</keyword>
<dbReference type="AlphaFoldDB" id="A0A7W4IVF9"/>
<keyword evidence="1" id="KW-0472">Membrane</keyword>
<evidence type="ECO:0000313" key="2">
    <source>
        <dbReference type="EMBL" id="MBB2169658.1"/>
    </source>
</evidence>
<feature type="transmembrane region" description="Helical" evidence="1">
    <location>
        <begin position="52"/>
        <end position="74"/>
    </location>
</feature>
<proteinExistence type="predicted"/>
<comment type="caution">
    <text evidence="2">The sequence shown here is derived from an EMBL/GenBank/DDBJ whole genome shotgun (WGS) entry which is preliminary data.</text>
</comment>
<keyword evidence="3" id="KW-1185">Reference proteome</keyword>
<evidence type="ECO:0000313" key="3">
    <source>
        <dbReference type="Proteomes" id="UP000559860"/>
    </source>
</evidence>
<name>A0A7W4IVF9_9PROT</name>
<organism evidence="2 3">
    <name type="scientific">Gluconacetobacter aggeris</name>
    <dbReference type="NCBI Taxonomy" id="1286186"/>
    <lineage>
        <taxon>Bacteria</taxon>
        <taxon>Pseudomonadati</taxon>
        <taxon>Pseudomonadota</taxon>
        <taxon>Alphaproteobacteria</taxon>
        <taxon>Acetobacterales</taxon>
        <taxon>Acetobacteraceae</taxon>
        <taxon>Gluconacetobacter</taxon>
    </lineage>
</organism>
<gene>
    <name evidence="2" type="ORF">HLH36_15095</name>
</gene>
<feature type="transmembrane region" description="Helical" evidence="1">
    <location>
        <begin position="178"/>
        <end position="195"/>
    </location>
</feature>
<reference evidence="2 3" key="1">
    <citation type="submission" date="2020-04" db="EMBL/GenBank/DDBJ databases">
        <title>Description of novel Gluconacetobacter.</title>
        <authorList>
            <person name="Sombolestani A."/>
        </authorList>
    </citation>
    <scope>NUCLEOTIDE SEQUENCE [LARGE SCALE GENOMIC DNA]</scope>
    <source>
        <strain evidence="2 3">LMG 27801</strain>
    </source>
</reference>
<dbReference type="Proteomes" id="UP000559860">
    <property type="component" value="Unassembled WGS sequence"/>
</dbReference>
<evidence type="ECO:0000256" key="1">
    <source>
        <dbReference type="SAM" id="Phobius"/>
    </source>
</evidence>
<sequence length="252" mass="28963">MLQSLLHILSKITRQTSVKESPAAEPLPIIIGEIVRNTMPDRRSEREKRIGNFLLVFVFFGLYAPILFSFLLLWPWFRKESEEYLIIPWTIFGVTIVSLLFGLVCAFVSLRTIVGIFRDVHKWPLLYAEEEFKADRIYIERLRRSTLADLQTARRTYGRKFDGLAGRATLLGGDTAKVGLLPLAIGPVFSAWQLTMKPQTLDKWPSYFWMAIIVAVSFYFLSFIVAGSAEKRVRVLDLLDQTIEERKTGEEP</sequence>
<keyword evidence="1" id="KW-1133">Transmembrane helix</keyword>
<protein>
    <submittedName>
        <fullName evidence="2">Uncharacterized protein</fullName>
    </submittedName>
</protein>
<dbReference type="EMBL" id="JABEQD010000012">
    <property type="protein sequence ID" value="MBB2169658.1"/>
    <property type="molecule type" value="Genomic_DNA"/>
</dbReference>
<dbReference type="RefSeq" id="WP_182987162.1">
    <property type="nucleotide sequence ID" value="NZ_JABEQD010000012.1"/>
</dbReference>
<feature type="transmembrane region" description="Helical" evidence="1">
    <location>
        <begin position="207"/>
        <end position="226"/>
    </location>
</feature>
<accession>A0A7W4IVF9</accession>
<feature type="transmembrane region" description="Helical" evidence="1">
    <location>
        <begin position="86"/>
        <end position="108"/>
    </location>
</feature>